<dbReference type="Gene3D" id="2.130.10.10">
    <property type="entry name" value="YVTN repeat-like/Quinoprotein amine dehydrogenase"/>
    <property type="match status" value="2"/>
</dbReference>
<dbReference type="PROSITE" id="PS50294">
    <property type="entry name" value="WD_REPEATS_REGION"/>
    <property type="match status" value="1"/>
</dbReference>
<comment type="subcellular location">
    <subcellularLocation>
        <location evidence="1">Nucleus</location>
        <location evidence="1">Nucleolus</location>
    </subcellularLocation>
</comment>
<name>I4Y915_WALMC</name>
<evidence type="ECO:0000256" key="10">
    <source>
        <dbReference type="SAM" id="MobiDB-lite"/>
    </source>
</evidence>
<dbReference type="GO" id="GO:0000462">
    <property type="term" value="P:maturation of SSU-rRNA from tricistronic rRNA transcript (SSU-rRNA, 5.8S rRNA, LSU-rRNA)"/>
    <property type="evidence" value="ECO:0007669"/>
    <property type="project" value="TreeGrafter"/>
</dbReference>
<keyword evidence="4 9" id="KW-0853">WD repeat</keyword>
<reference evidence="12 13" key="1">
    <citation type="journal article" date="2012" name="Fungal Genet. Biol.">
        <title>The genome of the xerotolerant mold Wallemia sebi reveals adaptations to osmotic stress and suggests cryptic sexual reproduction.</title>
        <authorList>
            <person name="Padamsee M."/>
            <person name="Kumar T.K.A."/>
            <person name="Riley R."/>
            <person name="Binder M."/>
            <person name="Boyd A."/>
            <person name="Calvo A.M."/>
            <person name="Furukawa K."/>
            <person name="Hesse C."/>
            <person name="Hohmann S."/>
            <person name="James T.Y."/>
            <person name="LaButti K."/>
            <person name="Lapidus A."/>
            <person name="Lindquist E."/>
            <person name="Lucas S."/>
            <person name="Miller K."/>
            <person name="Shantappa S."/>
            <person name="Grigoriev I.V."/>
            <person name="Hibbett D.S."/>
            <person name="McLaughlin D.J."/>
            <person name="Spatafora J.W."/>
            <person name="Aime M.C."/>
        </authorList>
    </citation>
    <scope>NUCLEOTIDE SEQUENCE [LARGE SCALE GENOMIC DNA]</scope>
    <source>
        <strain evidence="13">ATCC MYA-4683 / CBS 633.66</strain>
    </source>
</reference>
<accession>I4Y915</accession>
<dbReference type="PROSITE" id="PS00678">
    <property type="entry name" value="WD_REPEATS_1"/>
    <property type="match status" value="1"/>
</dbReference>
<dbReference type="InParanoid" id="I4Y915"/>
<sequence>MHPFAKQREYSRAVIASKMDRMFAKPFIGAIECGDGVYGMARDSARLGVVATSGAMGELAIHDVPTRQTLLSVPNAHQGIVSSLAFSHTSKSLRGDSRLLSAGLDKHVRMWDANRSTDAGDDAGLIDEEDATAEQKPLRTWTANAGVNCITHNLLHPTFATASNAIQVWEEARTEPVETYTWGHDNISALKFSPTEHTIMAAAAGDRSISLWDTRVAGGSIGRILTPFKMNDLSFNPILPTLLLSAGEDHNLYLWDIRNMGGGAIQIYKDHVAAVTSCDWSPTGQQIASGGWDRTVRIWDKNHGRSSDCYHTKRMQRLMNVQYSLDSKYVLTGSDDGNLRIWKARASEKIGQMDARERDRINYRDSLRERWSGVGEVRQVERRRNLPKAIRNASKLKKTMVDSQKTKEENSRLHTQAGQTKPKSEKKKSVIKEQT</sequence>
<dbReference type="GO" id="GO:0032040">
    <property type="term" value="C:small-subunit processome"/>
    <property type="evidence" value="ECO:0007669"/>
    <property type="project" value="TreeGrafter"/>
</dbReference>
<dbReference type="FunCoup" id="I4Y915">
    <property type="interactions" value="864"/>
</dbReference>
<dbReference type="Pfam" id="PF04158">
    <property type="entry name" value="Sof1"/>
    <property type="match status" value="1"/>
</dbReference>
<evidence type="ECO:0000256" key="5">
    <source>
        <dbReference type="ARBA" id="ARBA00022737"/>
    </source>
</evidence>
<keyword evidence="13" id="KW-1185">Reference proteome</keyword>
<dbReference type="InterPro" id="IPR001680">
    <property type="entry name" value="WD40_rpt"/>
</dbReference>
<feature type="region of interest" description="Disordered" evidence="10">
    <location>
        <begin position="386"/>
        <end position="435"/>
    </location>
</feature>
<dbReference type="PRINTS" id="PR00320">
    <property type="entry name" value="GPROTEINBRPT"/>
</dbReference>
<dbReference type="Proteomes" id="UP000005242">
    <property type="component" value="Unassembled WGS sequence"/>
</dbReference>
<dbReference type="GO" id="GO:0016567">
    <property type="term" value="P:protein ubiquitination"/>
    <property type="evidence" value="ECO:0007669"/>
    <property type="project" value="UniProtKB-UniPathway"/>
</dbReference>
<comment type="similarity">
    <text evidence="2">Belongs to the WD repeat DCAF13/WDSOF1 family.</text>
</comment>
<keyword evidence="7" id="KW-0687">Ribonucleoprotein</keyword>
<evidence type="ECO:0000259" key="11">
    <source>
        <dbReference type="Pfam" id="PF04158"/>
    </source>
</evidence>
<dbReference type="SUPFAM" id="SSF50978">
    <property type="entry name" value="WD40 repeat-like"/>
    <property type="match status" value="1"/>
</dbReference>
<proteinExistence type="inferred from homology"/>
<feature type="repeat" description="WD" evidence="9">
    <location>
        <begin position="74"/>
        <end position="121"/>
    </location>
</feature>
<dbReference type="InterPro" id="IPR015943">
    <property type="entry name" value="WD40/YVTN_repeat-like_dom_sf"/>
</dbReference>
<dbReference type="PANTHER" id="PTHR22851:SF0">
    <property type="entry name" value="DDB1- AND CUL4-ASSOCIATED FACTOR 13"/>
    <property type="match status" value="1"/>
</dbReference>
<keyword evidence="6" id="KW-0539">Nucleus</keyword>
<dbReference type="UniPathway" id="UPA00143"/>
<evidence type="ECO:0000313" key="12">
    <source>
        <dbReference type="EMBL" id="EIM20457.1"/>
    </source>
</evidence>
<keyword evidence="5" id="KW-0677">Repeat</keyword>
<evidence type="ECO:0000256" key="2">
    <source>
        <dbReference type="ARBA" id="ARBA00005649"/>
    </source>
</evidence>
<dbReference type="EMBL" id="JH668239">
    <property type="protein sequence ID" value="EIM20457.1"/>
    <property type="molecule type" value="Genomic_DNA"/>
</dbReference>
<dbReference type="STRING" id="671144.I4Y915"/>
<feature type="repeat" description="WD" evidence="9">
    <location>
        <begin position="311"/>
        <end position="352"/>
    </location>
</feature>
<gene>
    <name evidence="12" type="ORF">WALSEDRAFT_47548</name>
</gene>
<protein>
    <recommendedName>
        <fullName evidence="3">DDB1- and CUL4-associated factor 13</fullName>
    </recommendedName>
    <alternativeName>
        <fullName evidence="8">WD repeat and SOF domain-containing protein 1</fullName>
    </alternativeName>
</protein>
<dbReference type="KEGG" id="wse:WALSEDRAFT_47548"/>
<evidence type="ECO:0000256" key="4">
    <source>
        <dbReference type="ARBA" id="ARBA00022574"/>
    </source>
</evidence>
<dbReference type="Pfam" id="PF00400">
    <property type="entry name" value="WD40"/>
    <property type="match status" value="4"/>
</dbReference>
<evidence type="ECO:0000313" key="13">
    <source>
        <dbReference type="Proteomes" id="UP000005242"/>
    </source>
</evidence>
<evidence type="ECO:0000256" key="6">
    <source>
        <dbReference type="ARBA" id="ARBA00023242"/>
    </source>
</evidence>
<dbReference type="InterPro" id="IPR019775">
    <property type="entry name" value="WD40_repeat_CS"/>
</dbReference>
<dbReference type="GeneID" id="18472420"/>
<dbReference type="PROSITE" id="PS50082">
    <property type="entry name" value="WD_REPEATS_2"/>
    <property type="match status" value="4"/>
</dbReference>
<feature type="domain" description="Sof1-like protein" evidence="11">
    <location>
        <begin position="344"/>
        <end position="430"/>
    </location>
</feature>
<evidence type="ECO:0000256" key="1">
    <source>
        <dbReference type="ARBA" id="ARBA00004604"/>
    </source>
</evidence>
<dbReference type="InterPro" id="IPR036322">
    <property type="entry name" value="WD40_repeat_dom_sf"/>
</dbReference>
<evidence type="ECO:0000256" key="7">
    <source>
        <dbReference type="ARBA" id="ARBA00023274"/>
    </source>
</evidence>
<evidence type="ECO:0000256" key="9">
    <source>
        <dbReference type="PROSITE-ProRule" id="PRU00221"/>
    </source>
</evidence>
<evidence type="ECO:0000256" key="8">
    <source>
        <dbReference type="ARBA" id="ARBA00032239"/>
    </source>
</evidence>
<dbReference type="AlphaFoldDB" id="I4Y915"/>
<dbReference type="HOGENOM" id="CLU_033999_0_0_1"/>
<feature type="repeat" description="WD" evidence="9">
    <location>
        <begin position="268"/>
        <end position="300"/>
    </location>
</feature>
<dbReference type="InterPro" id="IPR007287">
    <property type="entry name" value="Sof1"/>
</dbReference>
<dbReference type="OrthoDB" id="10249065at2759"/>
<dbReference type="SMART" id="SM00320">
    <property type="entry name" value="WD40"/>
    <property type="match status" value="6"/>
</dbReference>
<organism evidence="12 13">
    <name type="scientific">Wallemia mellicola (strain ATCC MYA-4683 / CBS 633.66)</name>
    <name type="common">Wallemia sebi (CBS 633.66)</name>
    <dbReference type="NCBI Taxonomy" id="671144"/>
    <lineage>
        <taxon>Eukaryota</taxon>
        <taxon>Fungi</taxon>
        <taxon>Dikarya</taxon>
        <taxon>Basidiomycota</taxon>
        <taxon>Wallemiomycotina</taxon>
        <taxon>Wallemiomycetes</taxon>
        <taxon>Wallemiales</taxon>
        <taxon>Wallemiaceae</taxon>
        <taxon>Wallemia</taxon>
    </lineage>
</organism>
<dbReference type="InterPro" id="IPR020472">
    <property type="entry name" value="WD40_PAC1"/>
</dbReference>
<evidence type="ECO:0000256" key="3">
    <source>
        <dbReference type="ARBA" id="ARBA00021762"/>
    </source>
</evidence>
<dbReference type="OMA" id="EDHNAYI"/>
<dbReference type="PANTHER" id="PTHR22851">
    <property type="entry name" value="U3 SMALL NUCLEOLAR RNA U3 SNORNA ASSOCIATED PROTEIN"/>
    <property type="match status" value="1"/>
</dbReference>
<dbReference type="eggNOG" id="KOG0268">
    <property type="taxonomic scope" value="Eukaryota"/>
</dbReference>
<dbReference type="RefSeq" id="XP_006959483.1">
    <property type="nucleotide sequence ID" value="XM_006959421.1"/>
</dbReference>
<feature type="repeat" description="WD" evidence="9">
    <location>
        <begin position="180"/>
        <end position="215"/>
    </location>
</feature>
<dbReference type="InterPro" id="IPR051733">
    <property type="entry name" value="WD_repeat_DCAF13/WDSOF1"/>
</dbReference>